<dbReference type="InterPro" id="IPR000477">
    <property type="entry name" value="RT_dom"/>
</dbReference>
<dbReference type="PANTHER" id="PTHR46890">
    <property type="entry name" value="NON-LTR RETROLELEMENT REVERSE TRANSCRIPTASE-LIKE PROTEIN-RELATED"/>
    <property type="match status" value="1"/>
</dbReference>
<gene>
    <name evidence="2" type="ORF">Tci_700722</name>
</gene>
<feature type="non-terminal residue" evidence="2">
    <location>
        <position position="363"/>
    </location>
</feature>
<keyword evidence="2" id="KW-0808">Transferase</keyword>
<sequence length="363" mass="42212">MFTRINRRGDKLSKLDRFLVSEDTASYLTDYAAQVIECHISDHRPIILSPSSMDFGHTPFKFYNSWLLDNEFHTIVSDFWEHYVMENGINPIVRFKSKMKALKSIIKTWSRNRSSSQSREKEENLDISQKAKVKWDIEADENYKFFHAIINQKRRYLSIHGINHEGIWLSNPQDIKDSFHSFFESKFKKVEAAKVVSRSQFYKTVQPDQNVFLTSVITEAEIREAVWDCGSDKSPEPDGFTFAFYKKFWDMIKVDVVAFVQAFFNTSTFPRGCNASFVALIPKGPNPMVISDFRPISLIGAQYKIIAKVMANRLAQVIDSVISHEQSAFIKHRQILDGPLMVNEVIKWCQRKKSKLMVFKIDF</sequence>
<reference evidence="2" key="1">
    <citation type="journal article" date="2019" name="Sci. Rep.">
        <title>Draft genome of Tanacetum cinerariifolium, the natural source of mosquito coil.</title>
        <authorList>
            <person name="Yamashiro T."/>
            <person name="Shiraishi A."/>
            <person name="Satake H."/>
            <person name="Nakayama K."/>
        </authorList>
    </citation>
    <scope>NUCLEOTIDE SEQUENCE</scope>
</reference>
<dbReference type="PANTHER" id="PTHR46890:SF50">
    <property type="entry name" value="RNA-DIRECTED DNA POLYMERASE, EUKARYOTA, REVERSE TRANSCRIPTASE ZINC-BINDING DOMAIN PROTEIN-RELATED"/>
    <property type="match status" value="1"/>
</dbReference>
<keyword evidence="2" id="KW-0548">Nucleotidyltransferase</keyword>
<accession>A0A699LDD9</accession>
<dbReference type="AlphaFoldDB" id="A0A699LDD9"/>
<protein>
    <submittedName>
        <fullName evidence="2">RNA-directed DNA polymerase, eukaryota, reverse transcriptase zinc-binding domain protein</fullName>
    </submittedName>
</protein>
<feature type="domain" description="Reverse transcriptase" evidence="1">
    <location>
        <begin position="281"/>
        <end position="362"/>
    </location>
</feature>
<dbReference type="Pfam" id="PF00078">
    <property type="entry name" value="RVT_1"/>
    <property type="match status" value="1"/>
</dbReference>
<organism evidence="2">
    <name type="scientific">Tanacetum cinerariifolium</name>
    <name type="common">Dalmatian daisy</name>
    <name type="synonym">Chrysanthemum cinerariifolium</name>
    <dbReference type="NCBI Taxonomy" id="118510"/>
    <lineage>
        <taxon>Eukaryota</taxon>
        <taxon>Viridiplantae</taxon>
        <taxon>Streptophyta</taxon>
        <taxon>Embryophyta</taxon>
        <taxon>Tracheophyta</taxon>
        <taxon>Spermatophyta</taxon>
        <taxon>Magnoliopsida</taxon>
        <taxon>eudicotyledons</taxon>
        <taxon>Gunneridae</taxon>
        <taxon>Pentapetalae</taxon>
        <taxon>asterids</taxon>
        <taxon>campanulids</taxon>
        <taxon>Asterales</taxon>
        <taxon>Asteraceae</taxon>
        <taxon>Asteroideae</taxon>
        <taxon>Anthemideae</taxon>
        <taxon>Anthemidinae</taxon>
        <taxon>Tanacetum</taxon>
    </lineage>
</organism>
<evidence type="ECO:0000313" key="2">
    <source>
        <dbReference type="EMBL" id="GFB28751.1"/>
    </source>
</evidence>
<dbReference type="EMBL" id="BKCJ010593683">
    <property type="protein sequence ID" value="GFB28751.1"/>
    <property type="molecule type" value="Genomic_DNA"/>
</dbReference>
<keyword evidence="2" id="KW-0695">RNA-directed DNA polymerase</keyword>
<evidence type="ECO:0000259" key="1">
    <source>
        <dbReference type="Pfam" id="PF00078"/>
    </source>
</evidence>
<dbReference type="InterPro" id="IPR052343">
    <property type="entry name" value="Retrotransposon-Effector_Assoc"/>
</dbReference>
<comment type="caution">
    <text evidence="2">The sequence shown here is derived from an EMBL/GenBank/DDBJ whole genome shotgun (WGS) entry which is preliminary data.</text>
</comment>
<proteinExistence type="predicted"/>
<name>A0A699LDD9_TANCI</name>
<dbReference type="GO" id="GO:0003964">
    <property type="term" value="F:RNA-directed DNA polymerase activity"/>
    <property type="evidence" value="ECO:0007669"/>
    <property type="project" value="UniProtKB-KW"/>
</dbReference>